<dbReference type="eggNOG" id="ENOG5032FEK">
    <property type="taxonomic scope" value="Bacteria"/>
</dbReference>
<feature type="transmembrane region" description="Helical" evidence="2">
    <location>
        <begin position="66"/>
        <end position="84"/>
    </location>
</feature>
<organism evidence="3 4">
    <name type="scientific">Streptomyces griseoflavus Tu4000</name>
    <dbReference type="NCBI Taxonomy" id="467200"/>
    <lineage>
        <taxon>Bacteria</taxon>
        <taxon>Bacillati</taxon>
        <taxon>Actinomycetota</taxon>
        <taxon>Actinomycetes</taxon>
        <taxon>Kitasatosporales</taxon>
        <taxon>Streptomycetaceae</taxon>
        <taxon>Streptomyces</taxon>
    </lineage>
</organism>
<keyword evidence="2" id="KW-0472">Membrane</keyword>
<protein>
    <submittedName>
        <fullName evidence="3">Uncharacterized protein</fullName>
    </submittedName>
</protein>
<dbReference type="STRING" id="467200.SSRG_06253"/>
<dbReference type="AlphaFoldDB" id="D9XPD7"/>
<evidence type="ECO:0000313" key="3">
    <source>
        <dbReference type="EMBL" id="EFL43449.1"/>
    </source>
</evidence>
<accession>D9XPD7</accession>
<evidence type="ECO:0000256" key="2">
    <source>
        <dbReference type="SAM" id="Phobius"/>
    </source>
</evidence>
<evidence type="ECO:0000256" key="1">
    <source>
        <dbReference type="SAM" id="MobiDB-lite"/>
    </source>
</evidence>
<evidence type="ECO:0000313" key="4">
    <source>
        <dbReference type="Proteomes" id="UP000002968"/>
    </source>
</evidence>
<feature type="region of interest" description="Disordered" evidence="1">
    <location>
        <begin position="122"/>
        <end position="141"/>
    </location>
</feature>
<feature type="region of interest" description="Disordered" evidence="1">
    <location>
        <begin position="1"/>
        <end position="46"/>
    </location>
</feature>
<dbReference type="EMBL" id="GG657758">
    <property type="protein sequence ID" value="EFL43449.1"/>
    <property type="molecule type" value="Genomic_DNA"/>
</dbReference>
<reference evidence="3" key="1">
    <citation type="submission" date="2009-02" db="EMBL/GenBank/DDBJ databases">
        <title>Annotation of Streptomyces griseoflavus strain Tu4000.</title>
        <authorList>
            <consortium name="The Broad Institute Genome Sequencing Platform"/>
            <consortium name="Broad Institute Microbial Sequencing Center"/>
            <person name="Fischbach M."/>
            <person name="Godfrey P."/>
            <person name="Ward D."/>
            <person name="Young S."/>
            <person name="Zeng Q."/>
            <person name="Koehrsen M."/>
            <person name="Alvarado L."/>
            <person name="Berlin A.M."/>
            <person name="Bochicchio J."/>
            <person name="Borenstein D."/>
            <person name="Chapman S.B."/>
            <person name="Chen Z."/>
            <person name="Engels R."/>
            <person name="Freedman E."/>
            <person name="Gellesch M."/>
            <person name="Goldberg J."/>
            <person name="Griggs A."/>
            <person name="Gujja S."/>
            <person name="Heilman E.R."/>
            <person name="Heiman D.I."/>
            <person name="Hepburn T.A."/>
            <person name="Howarth C."/>
            <person name="Jen D."/>
            <person name="Larson L."/>
            <person name="Lewis B."/>
            <person name="Mehta T."/>
            <person name="Park D."/>
            <person name="Pearson M."/>
            <person name="Richards J."/>
            <person name="Roberts A."/>
            <person name="Saif S."/>
            <person name="Shea T.D."/>
            <person name="Shenoy N."/>
            <person name="Sisk P."/>
            <person name="Stolte C."/>
            <person name="Sykes S.N."/>
            <person name="Thomson T."/>
            <person name="Walk T."/>
            <person name="White J."/>
            <person name="Yandava C."/>
            <person name="Straight P."/>
            <person name="Clardy J."/>
            <person name="Hung D."/>
            <person name="Kolter R."/>
            <person name="Mekalanos J."/>
            <person name="Walker S."/>
            <person name="Walsh C.T."/>
            <person name="Wieland-Brown L.C."/>
            <person name="Haas B."/>
            <person name="Nusbaum C."/>
            <person name="Birren B."/>
        </authorList>
    </citation>
    <scope>NUCLEOTIDE SEQUENCE [LARGE SCALE GENOMIC DNA]</scope>
    <source>
        <strain evidence="3">Tu4000</strain>
    </source>
</reference>
<proteinExistence type="predicted"/>
<keyword evidence="2" id="KW-0812">Transmembrane</keyword>
<name>D9XPD7_9ACTN</name>
<dbReference type="Proteomes" id="UP000002968">
    <property type="component" value="Unassembled WGS sequence"/>
</dbReference>
<feature type="transmembrane region" description="Helical" evidence="2">
    <location>
        <begin position="90"/>
        <end position="113"/>
    </location>
</feature>
<dbReference type="HOGENOM" id="CLU_155282_0_0_11"/>
<keyword evidence="2" id="KW-1133">Transmembrane helix</keyword>
<keyword evidence="4" id="KW-1185">Reference proteome</keyword>
<sequence>MTKAPQCDATSKAAPAARTSKGRSQDGPDHLGPLNGVRGGTRAGMASKTDRVMSLRAVRQLRRVRAFYTAGALLWAVLTAWAAWQQPGSRQMWVSALLLAVFSGLLLTASLWLQRLRTAGPRRPAHHAASRGATGPRQAPA</sequence>
<gene>
    <name evidence="3" type="ORF">SSRG_06253</name>
</gene>